<dbReference type="AlphaFoldDB" id="A0A3Q0KG97"/>
<dbReference type="WBParaSite" id="Smp_056770.1">
    <property type="protein sequence ID" value="Smp_056770.1"/>
    <property type="gene ID" value="Smp_056770"/>
</dbReference>
<proteinExistence type="predicted"/>
<evidence type="ECO:0000313" key="3">
    <source>
        <dbReference type="WBParaSite" id="Smp_056770.1"/>
    </source>
</evidence>
<evidence type="ECO:0000256" key="1">
    <source>
        <dbReference type="SAM" id="MobiDB-lite"/>
    </source>
</evidence>
<dbReference type="Proteomes" id="UP000008854">
    <property type="component" value="Unassembled WGS sequence"/>
</dbReference>
<organism evidence="2 3">
    <name type="scientific">Schistosoma mansoni</name>
    <name type="common">Blood fluke</name>
    <dbReference type="NCBI Taxonomy" id="6183"/>
    <lineage>
        <taxon>Eukaryota</taxon>
        <taxon>Metazoa</taxon>
        <taxon>Spiralia</taxon>
        <taxon>Lophotrochozoa</taxon>
        <taxon>Platyhelminthes</taxon>
        <taxon>Trematoda</taxon>
        <taxon>Digenea</taxon>
        <taxon>Strigeidida</taxon>
        <taxon>Schistosomatoidea</taxon>
        <taxon>Schistosomatidae</taxon>
        <taxon>Schistosoma</taxon>
    </lineage>
</organism>
<protein>
    <submittedName>
        <fullName evidence="3">Uncharacterized protein</fullName>
    </submittedName>
</protein>
<reference evidence="3" key="2">
    <citation type="submission" date="2018-12" db="UniProtKB">
        <authorList>
            <consortium name="WormBaseParasite"/>
        </authorList>
    </citation>
    <scope>IDENTIFICATION</scope>
    <source>
        <strain evidence="3">Puerto Rican</strain>
    </source>
</reference>
<feature type="compositionally biased region" description="Basic and acidic residues" evidence="1">
    <location>
        <begin position="154"/>
        <end position="169"/>
    </location>
</feature>
<dbReference type="InParanoid" id="A0A3Q0KG97"/>
<accession>A0A3Q0KG97</accession>
<name>A0A3Q0KG97_SCHMA</name>
<dbReference type="ExpressionAtlas" id="A0A3Q0KG97">
    <property type="expression patterns" value="baseline"/>
</dbReference>
<reference evidence="2" key="1">
    <citation type="journal article" date="2012" name="PLoS Negl. Trop. Dis.">
        <title>A systematically improved high quality genome and transcriptome of the human blood fluke Schistosoma mansoni.</title>
        <authorList>
            <person name="Protasio A.V."/>
            <person name="Tsai I.J."/>
            <person name="Babbage A."/>
            <person name="Nichol S."/>
            <person name="Hunt M."/>
            <person name="Aslett M.A."/>
            <person name="De Silva N."/>
            <person name="Velarde G.S."/>
            <person name="Anderson T.J."/>
            <person name="Clark R.C."/>
            <person name="Davidson C."/>
            <person name="Dillon G.P."/>
            <person name="Holroyd N.E."/>
            <person name="LoVerde P.T."/>
            <person name="Lloyd C."/>
            <person name="McQuillan J."/>
            <person name="Oliveira G."/>
            <person name="Otto T.D."/>
            <person name="Parker-Manuel S.J."/>
            <person name="Quail M.A."/>
            <person name="Wilson R.A."/>
            <person name="Zerlotini A."/>
            <person name="Dunne D.W."/>
            <person name="Berriman M."/>
        </authorList>
    </citation>
    <scope>NUCLEOTIDE SEQUENCE [LARGE SCALE GENOMIC DNA]</scope>
    <source>
        <strain evidence="2">Puerto Rican</strain>
    </source>
</reference>
<feature type="region of interest" description="Disordered" evidence="1">
    <location>
        <begin position="114"/>
        <end position="169"/>
    </location>
</feature>
<evidence type="ECO:0000313" key="2">
    <source>
        <dbReference type="Proteomes" id="UP000008854"/>
    </source>
</evidence>
<sequence>MTLARADIYSSTIKELVKIAIHPGSDGGLCGEVIFTKAIIILTGGGLLYGIQAALPVKFLYSNEYKLNIDSIINHLKTNYDRYNKISFIRIIRLKVNVTISTIVEKQERREEEKVFKEEATSVNVTEGGEEEGERMTETEAETTIHPLPPSTKEASESELKSKVAKDPL</sequence>
<keyword evidence="2" id="KW-1185">Reference proteome</keyword>